<organism evidence="2 3">
    <name type="scientific">Bifidobacterium bohemicum DSM 22767</name>
    <dbReference type="NCBI Taxonomy" id="1437606"/>
    <lineage>
        <taxon>Bacteria</taxon>
        <taxon>Bacillati</taxon>
        <taxon>Actinomycetota</taxon>
        <taxon>Actinomycetes</taxon>
        <taxon>Bifidobacteriales</taxon>
        <taxon>Bifidobacteriaceae</taxon>
        <taxon>Bifidobacterium</taxon>
    </lineage>
</organism>
<feature type="region of interest" description="Disordered" evidence="1">
    <location>
        <begin position="1"/>
        <end position="21"/>
    </location>
</feature>
<proteinExistence type="predicted"/>
<name>A0A086ZJG0_9BIFI</name>
<evidence type="ECO:0000313" key="3">
    <source>
        <dbReference type="Proteomes" id="UP000029096"/>
    </source>
</evidence>
<dbReference type="STRING" id="1437606.BBOH_0132"/>
<dbReference type="AlphaFoldDB" id="A0A086ZJG0"/>
<protein>
    <submittedName>
        <fullName evidence="2">Uncharacterized protein</fullName>
    </submittedName>
</protein>
<evidence type="ECO:0000313" key="2">
    <source>
        <dbReference type="EMBL" id="KFI46660.1"/>
    </source>
</evidence>
<accession>A0A086ZJG0</accession>
<feature type="compositionally biased region" description="Basic and acidic residues" evidence="1">
    <location>
        <begin position="1"/>
        <end position="10"/>
    </location>
</feature>
<dbReference type="EMBL" id="JGYP01000001">
    <property type="protein sequence ID" value="KFI46660.1"/>
    <property type="molecule type" value="Genomic_DNA"/>
</dbReference>
<reference evidence="2 3" key="1">
    <citation type="submission" date="2014-03" db="EMBL/GenBank/DDBJ databases">
        <title>Genomics of Bifidobacteria.</title>
        <authorList>
            <person name="Ventura M."/>
            <person name="Milani C."/>
            <person name="Lugli G.A."/>
        </authorList>
    </citation>
    <scope>NUCLEOTIDE SEQUENCE [LARGE SCALE GENOMIC DNA]</scope>
    <source>
        <strain evidence="2 3">DSM 22767</strain>
    </source>
</reference>
<dbReference type="Proteomes" id="UP000029096">
    <property type="component" value="Unassembled WGS sequence"/>
</dbReference>
<comment type="caution">
    <text evidence="2">The sequence shown here is derived from an EMBL/GenBank/DDBJ whole genome shotgun (WGS) entry which is preliminary data.</text>
</comment>
<sequence>MSDSSERLNPTDEAEDPSSLQELRVRYPALDDLAAQDDERKIAAFSLVLNDLRGRLDQDER</sequence>
<evidence type="ECO:0000256" key="1">
    <source>
        <dbReference type="SAM" id="MobiDB-lite"/>
    </source>
</evidence>
<dbReference type="RefSeq" id="WP_033520206.1">
    <property type="nucleotide sequence ID" value="NZ_JDUS01000001.1"/>
</dbReference>
<keyword evidence="3" id="KW-1185">Reference proteome</keyword>
<gene>
    <name evidence="2" type="ORF">BBOH_0132</name>
</gene>